<reference evidence="9 10" key="1">
    <citation type="submission" date="2023-07" db="EMBL/GenBank/DDBJ databases">
        <title>Sorghum-associated microbial communities from plants grown in Nebraska, USA.</title>
        <authorList>
            <person name="Schachtman D."/>
        </authorList>
    </citation>
    <scope>NUCLEOTIDE SEQUENCE [LARGE SCALE GENOMIC DNA]</scope>
    <source>
        <strain evidence="9 10">4138</strain>
    </source>
</reference>
<name>A0ABU1VZQ9_9GAMM</name>
<evidence type="ECO:0000256" key="3">
    <source>
        <dbReference type="ARBA" id="ARBA00022448"/>
    </source>
</evidence>
<feature type="transmembrane region" description="Helical" evidence="8">
    <location>
        <begin position="440"/>
        <end position="458"/>
    </location>
</feature>
<comment type="subcellular location">
    <subcellularLocation>
        <location evidence="8">Cell inner membrane</location>
        <topology evidence="8">Multi-pass membrane protein</topology>
    </subcellularLocation>
    <subcellularLocation>
        <location evidence="1">Cell membrane</location>
        <topology evidence="1">Multi-pass membrane protein</topology>
    </subcellularLocation>
</comment>
<dbReference type="Pfam" id="PF02652">
    <property type="entry name" value="Lactate_perm"/>
    <property type="match status" value="1"/>
</dbReference>
<evidence type="ECO:0000256" key="1">
    <source>
        <dbReference type="ARBA" id="ARBA00004651"/>
    </source>
</evidence>
<keyword evidence="10" id="KW-1185">Reference proteome</keyword>
<evidence type="ECO:0000256" key="2">
    <source>
        <dbReference type="ARBA" id="ARBA00010100"/>
    </source>
</evidence>
<evidence type="ECO:0000256" key="6">
    <source>
        <dbReference type="ARBA" id="ARBA00022989"/>
    </source>
</evidence>
<dbReference type="PANTHER" id="PTHR30003">
    <property type="entry name" value="L-LACTATE PERMEASE"/>
    <property type="match status" value="1"/>
</dbReference>
<evidence type="ECO:0000256" key="5">
    <source>
        <dbReference type="ARBA" id="ARBA00022692"/>
    </source>
</evidence>
<keyword evidence="7 8" id="KW-0472">Membrane</keyword>
<keyword evidence="5 8" id="KW-0812">Transmembrane</keyword>
<feature type="transmembrane region" description="Helical" evidence="8">
    <location>
        <begin position="184"/>
        <end position="207"/>
    </location>
</feature>
<evidence type="ECO:0000256" key="4">
    <source>
        <dbReference type="ARBA" id="ARBA00022475"/>
    </source>
</evidence>
<evidence type="ECO:0000313" key="10">
    <source>
        <dbReference type="Proteomes" id="UP001257909"/>
    </source>
</evidence>
<keyword evidence="3 8" id="KW-0813">Transport</keyword>
<dbReference type="PANTHER" id="PTHR30003:SF0">
    <property type="entry name" value="GLYCOLATE PERMEASE GLCA-RELATED"/>
    <property type="match status" value="1"/>
</dbReference>
<evidence type="ECO:0000256" key="7">
    <source>
        <dbReference type="ARBA" id="ARBA00023136"/>
    </source>
</evidence>
<sequence length="535" mass="56970">MDYWLLLCALFPVLSVLLFLVVLRWPARKAMPLCLLGTAVLSATVWSVSTLDIAASMAEGLVIAATVLWVVFGALLLLNLLENNGSFLMIRRGFASISSDQRVQLLFVGWLLVAFLEGAAGFGTPAAIAAPLLIALGFRPLAAVVLTLIADSVPVSFGAIGTPVLVGLTNGLPGVSPELIQQSAVMAASIDLLCASLIPVLMCLLLCRFFSDTPSWRSGLAIAPLAFLSGLCYSLPAFLVARYLGPEFPSLFGALSGLVLLTLLVRFGVAVPATVWRCQPQTEEAVAENSTVLSTLHLLKAWGAYLLLATLLILSRLEFLPFKAALQAVQLQWSGIFGSTLSATVQPLYLPGTLFVVTVLVLLPWQHQRRDLLRKAATESLSRIWPAAITLASAVPMVRLFLHSDLNSADLPAMPMYLAAIASEHLAQVWLWCAPWVGALGSFIAGSATFSNLMFASVQQQLATDSGLPLQLVLALQMLGANAGNMLCVVNVVAAASVVKLTGQEGQIMRFTLLPMALYCLLASAVAVMLLPFTT</sequence>
<protein>
    <recommendedName>
        <fullName evidence="8">L-lactate permease</fullName>
    </recommendedName>
</protein>
<comment type="similarity">
    <text evidence="2 8">Belongs to the lactate permease family.</text>
</comment>
<keyword evidence="6 8" id="KW-1133">Transmembrane helix</keyword>
<keyword evidence="8" id="KW-0997">Cell inner membrane</keyword>
<accession>A0ABU1VZQ9</accession>
<feature type="transmembrane region" description="Helical" evidence="8">
    <location>
        <begin position="6"/>
        <end position="23"/>
    </location>
</feature>
<dbReference type="EMBL" id="JAVDWR010000006">
    <property type="protein sequence ID" value="MDR7121211.1"/>
    <property type="molecule type" value="Genomic_DNA"/>
</dbReference>
<evidence type="ECO:0000256" key="8">
    <source>
        <dbReference type="RuleBase" id="RU365092"/>
    </source>
</evidence>
<comment type="caution">
    <text evidence="9">The sequence shown here is derived from an EMBL/GenBank/DDBJ whole genome shotgun (WGS) entry which is preliminary data.</text>
</comment>
<dbReference type="Proteomes" id="UP001257909">
    <property type="component" value="Unassembled WGS sequence"/>
</dbReference>
<feature type="transmembrane region" description="Helical" evidence="8">
    <location>
        <begin position="335"/>
        <end position="363"/>
    </location>
</feature>
<gene>
    <name evidence="9" type="ORF">J2W69_002153</name>
</gene>
<feature type="transmembrane region" description="Helical" evidence="8">
    <location>
        <begin position="102"/>
        <end position="122"/>
    </location>
</feature>
<feature type="transmembrane region" description="Helical" evidence="8">
    <location>
        <begin position="297"/>
        <end position="315"/>
    </location>
</feature>
<evidence type="ECO:0000313" key="9">
    <source>
        <dbReference type="EMBL" id="MDR7121211.1"/>
    </source>
</evidence>
<feature type="transmembrane region" description="Helical" evidence="8">
    <location>
        <begin position="155"/>
        <end position="172"/>
    </location>
</feature>
<dbReference type="InterPro" id="IPR003804">
    <property type="entry name" value="Lactate_perm"/>
</dbReference>
<feature type="transmembrane region" description="Helical" evidence="8">
    <location>
        <begin position="511"/>
        <end position="533"/>
    </location>
</feature>
<feature type="transmembrane region" description="Helical" evidence="8">
    <location>
        <begin position="219"/>
        <end position="239"/>
    </location>
</feature>
<feature type="transmembrane region" description="Helical" evidence="8">
    <location>
        <begin position="251"/>
        <end position="276"/>
    </location>
</feature>
<dbReference type="RefSeq" id="WP_310277946.1">
    <property type="nucleotide sequence ID" value="NZ_JAVDWR010000006.1"/>
</dbReference>
<keyword evidence="4" id="KW-1003">Cell membrane</keyword>
<feature type="transmembrane region" description="Helical" evidence="8">
    <location>
        <begin position="61"/>
        <end position="81"/>
    </location>
</feature>
<feature type="transmembrane region" description="Helical" evidence="8">
    <location>
        <begin position="30"/>
        <end position="49"/>
    </location>
</feature>
<feature type="transmembrane region" description="Helical" evidence="8">
    <location>
        <begin position="128"/>
        <end position="148"/>
    </location>
</feature>
<feature type="transmembrane region" description="Helical" evidence="8">
    <location>
        <begin position="478"/>
        <end position="499"/>
    </location>
</feature>
<comment type="function">
    <text evidence="8">Uptake of L-lactate across the membrane. Can also transport D-lactate and glycolate.</text>
</comment>
<proteinExistence type="inferred from homology"/>
<organism evidence="9 10">
    <name type="scientific">Rheinheimera soli</name>
    <dbReference type="NCBI Taxonomy" id="443616"/>
    <lineage>
        <taxon>Bacteria</taxon>
        <taxon>Pseudomonadati</taxon>
        <taxon>Pseudomonadota</taxon>
        <taxon>Gammaproteobacteria</taxon>
        <taxon>Chromatiales</taxon>
        <taxon>Chromatiaceae</taxon>
        <taxon>Rheinheimera</taxon>
    </lineage>
</organism>